<comment type="caution">
    <text evidence="1">The sequence shown here is derived from an EMBL/GenBank/DDBJ whole genome shotgun (WGS) entry which is preliminary data.</text>
</comment>
<evidence type="ECO:0000313" key="2">
    <source>
        <dbReference type="Proteomes" id="UP001595462"/>
    </source>
</evidence>
<reference evidence="2" key="1">
    <citation type="journal article" date="2019" name="Int. J. Syst. Evol. Microbiol.">
        <title>The Global Catalogue of Microorganisms (GCM) 10K type strain sequencing project: providing services to taxonomists for standard genome sequencing and annotation.</title>
        <authorList>
            <consortium name="The Broad Institute Genomics Platform"/>
            <consortium name="The Broad Institute Genome Sequencing Center for Infectious Disease"/>
            <person name="Wu L."/>
            <person name="Ma J."/>
        </authorList>
    </citation>
    <scope>NUCLEOTIDE SEQUENCE [LARGE SCALE GENOMIC DNA]</scope>
    <source>
        <strain evidence="2">KCTC 52640</strain>
    </source>
</reference>
<dbReference type="RefSeq" id="WP_380686741.1">
    <property type="nucleotide sequence ID" value="NZ_JBHRSS010000003.1"/>
</dbReference>
<sequence>MNTINPNKLHHSKWTATRPEHKEKHFLVTQLLRDDQEKVVEVILEAVLTRRAFTLPWRELKNDKTWLIGWQ</sequence>
<accession>A0ABV7EME0</accession>
<dbReference type="InterPro" id="IPR012663">
    <property type="entry name" value="CHP02450_Tryp"/>
</dbReference>
<name>A0ABV7EME0_9GAMM</name>
<proteinExistence type="predicted"/>
<dbReference type="Pfam" id="PF09493">
    <property type="entry name" value="DUF2389"/>
    <property type="match status" value="1"/>
</dbReference>
<evidence type="ECO:0000313" key="1">
    <source>
        <dbReference type="EMBL" id="MFC3103071.1"/>
    </source>
</evidence>
<dbReference type="Proteomes" id="UP001595462">
    <property type="component" value="Unassembled WGS sequence"/>
</dbReference>
<organism evidence="1 2">
    <name type="scientific">Salinisphaera aquimarina</name>
    <dbReference type="NCBI Taxonomy" id="2094031"/>
    <lineage>
        <taxon>Bacteria</taxon>
        <taxon>Pseudomonadati</taxon>
        <taxon>Pseudomonadota</taxon>
        <taxon>Gammaproteobacteria</taxon>
        <taxon>Salinisphaerales</taxon>
        <taxon>Salinisphaeraceae</taxon>
        <taxon>Salinisphaera</taxon>
    </lineage>
</organism>
<keyword evidence="2" id="KW-1185">Reference proteome</keyword>
<gene>
    <name evidence="1" type="ORF">ACFOSU_04125</name>
</gene>
<dbReference type="NCBIfam" id="TIGR02450">
    <property type="entry name" value="TIGR02450 family Trp-rich protein"/>
    <property type="match status" value="1"/>
</dbReference>
<dbReference type="EMBL" id="JBHRSS010000003">
    <property type="protein sequence ID" value="MFC3103071.1"/>
    <property type="molecule type" value="Genomic_DNA"/>
</dbReference>
<protein>
    <submittedName>
        <fullName evidence="1">TIGR02450 family Trp-rich protein</fullName>
    </submittedName>
</protein>